<dbReference type="InterPro" id="IPR053135">
    <property type="entry name" value="AKR2_Oxidoreductase"/>
</dbReference>
<keyword evidence="3" id="KW-0411">Iron-sulfur</keyword>
<dbReference type="GO" id="GO:0046872">
    <property type="term" value="F:metal ion binding"/>
    <property type="evidence" value="ECO:0007669"/>
    <property type="project" value="UniProtKB-KW"/>
</dbReference>
<dbReference type="Proteomes" id="UP000886884">
    <property type="component" value="Unassembled WGS sequence"/>
</dbReference>
<dbReference type="PANTHER" id="PTHR43312">
    <property type="entry name" value="D-THREO-ALDOSE 1-DEHYDROGENASE"/>
    <property type="match status" value="1"/>
</dbReference>
<organism evidence="5 6">
    <name type="scientific">Candidatus Ornithocaccomicrobium faecavium</name>
    <dbReference type="NCBI Taxonomy" id="2840890"/>
    <lineage>
        <taxon>Bacteria</taxon>
        <taxon>Bacillati</taxon>
        <taxon>Bacillota</taxon>
        <taxon>Clostridia</taxon>
        <taxon>Candidatus Ornithocaccomicrobium</taxon>
    </lineage>
</organism>
<gene>
    <name evidence="5" type="ORF">IAA64_04060</name>
</gene>
<dbReference type="PANTHER" id="PTHR43312:SF2">
    <property type="entry name" value="OXIDOREDUCTASE"/>
    <property type="match status" value="1"/>
</dbReference>
<evidence type="ECO:0000313" key="6">
    <source>
        <dbReference type="Proteomes" id="UP000886884"/>
    </source>
</evidence>
<sequence>MNYRKFPGTDITASALGMGCMRLPVLPGEDHPIDRAEGKRMVDRAIDGGITYFDTAYGYHNEESEVFVGEALKGLRNRVTLTTKLPCWKVEKRKDMDALLDTQLQRLQTDHVDFYLLHALNAKSFDKMVSLGVFEFLDRAQAQGKIRYPGFSFHDDSETFRRIVDAYDWKLAQVQMNILDEHKQATMDGVRYAAKKGIGIVVMEPLRGGALAKTLPPEVRDIYANAPEQRSSVEWAFRYLLDKSEFITILSGMSDMQQLEDNLRIFSEAGVDCLSGAQREMLARVREAYENRVRVGCTGCEYCQPCPAEVPIPKIFRPYDQAAIFDDFQPYFARYAKEIGQNRCQDCGACEAACPQKIPVREWLRKIQAEYEAQSAQQ</sequence>
<reference evidence="5" key="1">
    <citation type="submission" date="2020-10" db="EMBL/GenBank/DDBJ databases">
        <authorList>
            <person name="Gilroy R."/>
        </authorList>
    </citation>
    <scope>NUCLEOTIDE SEQUENCE</scope>
    <source>
        <strain evidence="5">CHK183-6373</strain>
    </source>
</reference>
<feature type="domain" description="4Fe-4S ferredoxin-type" evidence="4">
    <location>
        <begin position="335"/>
        <end position="364"/>
    </location>
</feature>
<dbReference type="InterPro" id="IPR017900">
    <property type="entry name" value="4Fe4S_Fe_S_CS"/>
</dbReference>
<dbReference type="PROSITE" id="PS51379">
    <property type="entry name" value="4FE4S_FER_2"/>
    <property type="match status" value="1"/>
</dbReference>
<accession>A0A9D1P5U6</accession>
<dbReference type="PROSITE" id="PS00198">
    <property type="entry name" value="4FE4S_FER_1"/>
    <property type="match status" value="1"/>
</dbReference>
<dbReference type="EMBL" id="DVOT01000071">
    <property type="protein sequence ID" value="HIV27121.1"/>
    <property type="molecule type" value="Genomic_DNA"/>
</dbReference>
<dbReference type="InterPro" id="IPR036812">
    <property type="entry name" value="NAD(P)_OxRdtase_dom_sf"/>
</dbReference>
<dbReference type="SUPFAM" id="SSF46548">
    <property type="entry name" value="alpha-helical ferredoxin"/>
    <property type="match status" value="1"/>
</dbReference>
<dbReference type="InterPro" id="IPR017896">
    <property type="entry name" value="4Fe4S_Fe-S-bd"/>
</dbReference>
<keyword evidence="1" id="KW-0479">Metal-binding</keyword>
<dbReference type="Gene3D" id="3.20.20.100">
    <property type="entry name" value="NADP-dependent oxidoreductase domain"/>
    <property type="match status" value="1"/>
</dbReference>
<keyword evidence="2" id="KW-0408">Iron</keyword>
<evidence type="ECO:0000313" key="5">
    <source>
        <dbReference type="EMBL" id="HIV27121.1"/>
    </source>
</evidence>
<dbReference type="AlphaFoldDB" id="A0A9D1P5U6"/>
<dbReference type="Pfam" id="PF00248">
    <property type="entry name" value="Aldo_ket_red"/>
    <property type="match status" value="1"/>
</dbReference>
<name>A0A9D1P5U6_9FIRM</name>
<comment type="caution">
    <text evidence="5">The sequence shown here is derived from an EMBL/GenBank/DDBJ whole genome shotgun (WGS) entry which is preliminary data.</text>
</comment>
<proteinExistence type="predicted"/>
<evidence type="ECO:0000259" key="4">
    <source>
        <dbReference type="PROSITE" id="PS51379"/>
    </source>
</evidence>
<evidence type="ECO:0000256" key="3">
    <source>
        <dbReference type="ARBA" id="ARBA00023014"/>
    </source>
</evidence>
<dbReference type="InterPro" id="IPR023210">
    <property type="entry name" value="NADP_OxRdtase_dom"/>
</dbReference>
<evidence type="ECO:0000256" key="2">
    <source>
        <dbReference type="ARBA" id="ARBA00023004"/>
    </source>
</evidence>
<evidence type="ECO:0000256" key="1">
    <source>
        <dbReference type="ARBA" id="ARBA00022723"/>
    </source>
</evidence>
<reference evidence="5" key="2">
    <citation type="journal article" date="2021" name="PeerJ">
        <title>Extensive microbial diversity within the chicken gut microbiome revealed by metagenomics and culture.</title>
        <authorList>
            <person name="Gilroy R."/>
            <person name="Ravi A."/>
            <person name="Getino M."/>
            <person name="Pursley I."/>
            <person name="Horton D.L."/>
            <person name="Alikhan N.F."/>
            <person name="Baker D."/>
            <person name="Gharbi K."/>
            <person name="Hall N."/>
            <person name="Watson M."/>
            <person name="Adriaenssens E.M."/>
            <person name="Foster-Nyarko E."/>
            <person name="Jarju S."/>
            <person name="Secka A."/>
            <person name="Antonio M."/>
            <person name="Oren A."/>
            <person name="Chaudhuri R.R."/>
            <person name="La Ragione R."/>
            <person name="Hildebrand F."/>
            <person name="Pallen M.J."/>
        </authorList>
    </citation>
    <scope>NUCLEOTIDE SEQUENCE</scope>
    <source>
        <strain evidence="5">CHK183-6373</strain>
    </source>
</reference>
<dbReference type="CDD" id="cd19096">
    <property type="entry name" value="AKR_Fe-S_oxidoreductase"/>
    <property type="match status" value="1"/>
</dbReference>
<dbReference type="Pfam" id="PF13187">
    <property type="entry name" value="Fer4_9"/>
    <property type="match status" value="1"/>
</dbReference>
<dbReference type="SUPFAM" id="SSF51430">
    <property type="entry name" value="NAD(P)-linked oxidoreductase"/>
    <property type="match status" value="1"/>
</dbReference>
<dbReference type="GO" id="GO:0051536">
    <property type="term" value="F:iron-sulfur cluster binding"/>
    <property type="evidence" value="ECO:0007669"/>
    <property type="project" value="UniProtKB-KW"/>
</dbReference>
<protein>
    <submittedName>
        <fullName evidence="5">Aldo/keto reductase</fullName>
    </submittedName>
</protein>